<name>A0A4R6YWG5_9GAMM</name>
<dbReference type="EMBL" id="SNZH01000007">
    <property type="protein sequence ID" value="TDR43111.1"/>
    <property type="molecule type" value="Genomic_DNA"/>
</dbReference>
<dbReference type="RefSeq" id="WP_166654063.1">
    <property type="nucleotide sequence ID" value="NZ_SNZH01000007.1"/>
</dbReference>
<proteinExistence type="predicted"/>
<evidence type="ECO:0000313" key="3">
    <source>
        <dbReference type="Proteomes" id="UP000295293"/>
    </source>
</evidence>
<feature type="compositionally biased region" description="Polar residues" evidence="1">
    <location>
        <begin position="1"/>
        <end position="11"/>
    </location>
</feature>
<accession>A0A4R6YWG5</accession>
<keyword evidence="3" id="KW-1185">Reference proteome</keyword>
<gene>
    <name evidence="2" type="ORF">DFR29_107119</name>
</gene>
<dbReference type="AlphaFoldDB" id="A0A4R6YWG5"/>
<dbReference type="Proteomes" id="UP000295293">
    <property type="component" value="Unassembled WGS sequence"/>
</dbReference>
<sequence length="57" mass="5733">MNNSHNASNASVKDDSHAEPVATPATVSEPDGADVAKSEPESEAGATQLSAVVEPQS</sequence>
<reference evidence="2 3" key="1">
    <citation type="submission" date="2019-03" db="EMBL/GenBank/DDBJ databases">
        <title>Genomic Encyclopedia of Type Strains, Phase IV (KMG-IV): sequencing the most valuable type-strain genomes for metagenomic binning, comparative biology and taxonomic classification.</title>
        <authorList>
            <person name="Goeker M."/>
        </authorList>
    </citation>
    <scope>NUCLEOTIDE SEQUENCE [LARGE SCALE GENOMIC DNA]</scope>
    <source>
        <strain evidence="2 3">DSM 21667</strain>
    </source>
</reference>
<organism evidence="2 3">
    <name type="scientific">Tahibacter aquaticus</name>
    <dbReference type="NCBI Taxonomy" id="520092"/>
    <lineage>
        <taxon>Bacteria</taxon>
        <taxon>Pseudomonadati</taxon>
        <taxon>Pseudomonadota</taxon>
        <taxon>Gammaproteobacteria</taxon>
        <taxon>Lysobacterales</taxon>
        <taxon>Rhodanobacteraceae</taxon>
        <taxon>Tahibacter</taxon>
    </lineage>
</organism>
<evidence type="ECO:0000256" key="1">
    <source>
        <dbReference type="SAM" id="MobiDB-lite"/>
    </source>
</evidence>
<feature type="compositionally biased region" description="Polar residues" evidence="1">
    <location>
        <begin position="45"/>
        <end position="57"/>
    </location>
</feature>
<feature type="region of interest" description="Disordered" evidence="1">
    <location>
        <begin position="1"/>
        <end position="57"/>
    </location>
</feature>
<protein>
    <submittedName>
        <fullName evidence="2">Uncharacterized protein</fullName>
    </submittedName>
</protein>
<comment type="caution">
    <text evidence="2">The sequence shown here is derived from an EMBL/GenBank/DDBJ whole genome shotgun (WGS) entry which is preliminary data.</text>
</comment>
<evidence type="ECO:0000313" key="2">
    <source>
        <dbReference type="EMBL" id="TDR43111.1"/>
    </source>
</evidence>